<evidence type="ECO:0000256" key="7">
    <source>
        <dbReference type="ARBA" id="ARBA00022827"/>
    </source>
</evidence>
<dbReference type="SUPFAM" id="SSF56645">
    <property type="entry name" value="Acyl-CoA dehydrogenase NM domain-like"/>
    <property type="match status" value="1"/>
</dbReference>
<evidence type="ECO:0000256" key="15">
    <source>
        <dbReference type="PIRSR" id="PIRSR000168-2"/>
    </source>
</evidence>
<comment type="cofactor">
    <cofactor evidence="1">
        <name>FAD</name>
        <dbReference type="ChEBI" id="CHEBI:57692"/>
    </cofactor>
</comment>
<evidence type="ECO:0000256" key="8">
    <source>
        <dbReference type="ARBA" id="ARBA00022832"/>
    </source>
</evidence>
<dbReference type="FunFam" id="1.20.140.10:FF:000005">
    <property type="entry name" value="Acyl-coenzyme A oxidase"/>
    <property type="match status" value="1"/>
</dbReference>
<keyword evidence="12" id="KW-0576">Peroxisome</keyword>
<reference evidence="20" key="1">
    <citation type="submission" date="2022-11" db="UniProtKB">
        <authorList>
            <consortium name="WormBaseParasite"/>
        </authorList>
    </citation>
    <scope>IDENTIFICATION</scope>
</reference>
<dbReference type="GO" id="GO:0003997">
    <property type="term" value="F:acyl-CoA oxidase activity"/>
    <property type="evidence" value="ECO:0007669"/>
    <property type="project" value="InterPro"/>
</dbReference>
<dbReference type="InterPro" id="IPR029320">
    <property type="entry name" value="Acyl-CoA_ox_N"/>
</dbReference>
<evidence type="ECO:0000259" key="18">
    <source>
        <dbReference type="Pfam" id="PF22924"/>
    </source>
</evidence>
<dbReference type="GO" id="GO:0005524">
    <property type="term" value="F:ATP binding"/>
    <property type="evidence" value="ECO:0007669"/>
    <property type="project" value="UniProtKB-KW"/>
</dbReference>
<dbReference type="InterPro" id="IPR012258">
    <property type="entry name" value="Acyl-CoA_oxidase"/>
</dbReference>
<dbReference type="GO" id="GO:0005777">
    <property type="term" value="C:peroxisome"/>
    <property type="evidence" value="ECO:0007669"/>
    <property type="project" value="UniProtKB-SubCell"/>
</dbReference>
<comment type="similarity">
    <text evidence="4 13">Belongs to the acyl-CoA oxidase family.</text>
</comment>
<dbReference type="InterPro" id="IPR055060">
    <property type="entry name" value="ACOX_C_alpha1"/>
</dbReference>
<keyword evidence="11" id="KW-0443">Lipid metabolism</keyword>
<dbReference type="GO" id="GO:0055088">
    <property type="term" value="P:lipid homeostasis"/>
    <property type="evidence" value="ECO:0007669"/>
    <property type="project" value="TreeGrafter"/>
</dbReference>
<dbReference type="InterPro" id="IPR009100">
    <property type="entry name" value="AcylCoA_DH/oxidase_NM_dom_sf"/>
</dbReference>
<dbReference type="InterPro" id="IPR002655">
    <property type="entry name" value="Acyl-CoA_oxidase_C"/>
</dbReference>
<evidence type="ECO:0000256" key="9">
    <source>
        <dbReference type="ARBA" id="ARBA00022840"/>
    </source>
</evidence>
<dbReference type="WBParaSite" id="ACRNAN_Path_1300.g5095.t1">
    <property type="protein sequence ID" value="ACRNAN_Path_1300.g5095.t1"/>
    <property type="gene ID" value="ACRNAN_Path_1300.g5095"/>
</dbReference>
<feature type="binding site" evidence="15">
    <location>
        <position position="187"/>
    </location>
    <ligand>
        <name>FAD</name>
        <dbReference type="ChEBI" id="CHEBI:57692"/>
    </ligand>
</feature>
<dbReference type="PANTHER" id="PTHR10909:SF351">
    <property type="entry name" value="ACYL-COENZYME A OXIDASE"/>
    <property type="match status" value="1"/>
</dbReference>
<evidence type="ECO:0000256" key="1">
    <source>
        <dbReference type="ARBA" id="ARBA00001974"/>
    </source>
</evidence>
<evidence type="ECO:0000256" key="11">
    <source>
        <dbReference type="ARBA" id="ARBA00023098"/>
    </source>
</evidence>
<dbReference type="PIRSF" id="PIRSF000168">
    <property type="entry name" value="Acyl-CoA_oxidase"/>
    <property type="match status" value="1"/>
</dbReference>
<dbReference type="Gene3D" id="1.10.540.10">
    <property type="entry name" value="Acyl-CoA dehydrogenase/oxidase, N-terminal domain"/>
    <property type="match status" value="1"/>
</dbReference>
<evidence type="ECO:0000256" key="3">
    <source>
        <dbReference type="ARBA" id="ARBA00004846"/>
    </source>
</evidence>
<evidence type="ECO:0000256" key="4">
    <source>
        <dbReference type="ARBA" id="ARBA00006288"/>
    </source>
</evidence>
<organism evidence="19 20">
    <name type="scientific">Acrobeloides nanus</name>
    <dbReference type="NCBI Taxonomy" id="290746"/>
    <lineage>
        <taxon>Eukaryota</taxon>
        <taxon>Metazoa</taxon>
        <taxon>Ecdysozoa</taxon>
        <taxon>Nematoda</taxon>
        <taxon>Chromadorea</taxon>
        <taxon>Rhabditida</taxon>
        <taxon>Tylenchina</taxon>
        <taxon>Cephalobomorpha</taxon>
        <taxon>Cephaloboidea</taxon>
        <taxon>Cephalobidae</taxon>
        <taxon>Acrobeloides</taxon>
    </lineage>
</organism>
<evidence type="ECO:0000259" key="17">
    <source>
        <dbReference type="Pfam" id="PF14749"/>
    </source>
</evidence>
<feature type="domain" description="Acyl-CoA oxidase C-terminal" evidence="16">
    <location>
        <begin position="484"/>
        <end position="662"/>
    </location>
</feature>
<keyword evidence="5 13" id="KW-0285">Flavoprotein</keyword>
<keyword evidence="7 13" id="KW-0274">FAD</keyword>
<dbReference type="Pfam" id="PF01756">
    <property type="entry name" value="ACOX"/>
    <property type="match status" value="1"/>
</dbReference>
<comment type="pathway">
    <text evidence="3">Lipid metabolism; peroxisomal fatty acid beta-oxidation.</text>
</comment>
<feature type="domain" description="Acyl-CoA oxidase C-alpha1" evidence="18">
    <location>
        <begin position="284"/>
        <end position="445"/>
    </location>
</feature>
<feature type="active site" description="Proton acceptor" evidence="14">
    <location>
        <position position="430"/>
    </location>
</feature>
<evidence type="ECO:0000313" key="19">
    <source>
        <dbReference type="Proteomes" id="UP000887540"/>
    </source>
</evidence>
<dbReference type="Proteomes" id="UP000887540">
    <property type="component" value="Unplaced"/>
</dbReference>
<proteinExistence type="inferred from homology"/>
<evidence type="ECO:0000256" key="2">
    <source>
        <dbReference type="ARBA" id="ARBA00004275"/>
    </source>
</evidence>
<dbReference type="InterPro" id="IPR046373">
    <property type="entry name" value="Acyl-CoA_Oxase/DH_mid-dom_sf"/>
</dbReference>
<feature type="binding site" evidence="15">
    <location>
        <position position="148"/>
    </location>
    <ligand>
        <name>FAD</name>
        <dbReference type="ChEBI" id="CHEBI:57692"/>
    </ligand>
</feature>
<dbReference type="AlphaFoldDB" id="A0A914BYJ9"/>
<keyword evidence="8" id="KW-0276">Fatty acid metabolism</keyword>
<comment type="subcellular location">
    <subcellularLocation>
        <location evidence="2">Peroxisome</location>
    </subcellularLocation>
</comment>
<keyword evidence="6" id="KW-0547">Nucleotide-binding</keyword>
<evidence type="ECO:0000256" key="6">
    <source>
        <dbReference type="ARBA" id="ARBA00022741"/>
    </source>
</evidence>
<dbReference type="GO" id="GO:0033540">
    <property type="term" value="P:fatty acid beta-oxidation using acyl-CoA oxidase"/>
    <property type="evidence" value="ECO:0007669"/>
    <property type="project" value="TreeGrafter"/>
</dbReference>
<dbReference type="Gene3D" id="2.40.110.10">
    <property type="entry name" value="Butyryl-CoA Dehydrogenase, subunit A, domain 2"/>
    <property type="match status" value="1"/>
</dbReference>
<dbReference type="InterPro" id="IPR036250">
    <property type="entry name" value="AcylCo_DH-like_C"/>
</dbReference>
<dbReference type="PANTHER" id="PTHR10909">
    <property type="entry name" value="ELECTRON TRANSPORT OXIDOREDUCTASE"/>
    <property type="match status" value="1"/>
</dbReference>
<feature type="domain" description="Acyl-coenzyme A oxidase N-terminal" evidence="17">
    <location>
        <begin position="23"/>
        <end position="142"/>
    </location>
</feature>
<evidence type="ECO:0000256" key="13">
    <source>
        <dbReference type="PIRNR" id="PIRNR000168"/>
    </source>
</evidence>
<evidence type="ECO:0000256" key="14">
    <source>
        <dbReference type="PIRSR" id="PIRSR000168-1"/>
    </source>
</evidence>
<evidence type="ECO:0000313" key="20">
    <source>
        <dbReference type="WBParaSite" id="ACRNAN_Path_1300.g5095.t1"/>
    </source>
</evidence>
<dbReference type="SUPFAM" id="SSF47203">
    <property type="entry name" value="Acyl-CoA dehydrogenase C-terminal domain-like"/>
    <property type="match status" value="2"/>
</dbReference>
<dbReference type="FunFam" id="2.40.110.10:FF:000003">
    <property type="entry name" value="Acyl-coenzyme A oxidase"/>
    <property type="match status" value="1"/>
</dbReference>
<accession>A0A914BYJ9</accession>
<name>A0A914BYJ9_9BILA</name>
<dbReference type="Gene3D" id="1.20.140.10">
    <property type="entry name" value="Butyryl-CoA Dehydrogenase, subunit A, domain 3"/>
    <property type="match status" value="2"/>
</dbReference>
<dbReference type="Pfam" id="PF14749">
    <property type="entry name" value="Acyl-CoA_ox_N"/>
    <property type="match status" value="1"/>
</dbReference>
<keyword evidence="19" id="KW-1185">Reference proteome</keyword>
<dbReference type="Pfam" id="PF22924">
    <property type="entry name" value="ACOX_C_alpha1"/>
    <property type="match status" value="1"/>
</dbReference>
<evidence type="ECO:0000256" key="10">
    <source>
        <dbReference type="ARBA" id="ARBA00023002"/>
    </source>
</evidence>
<evidence type="ECO:0000256" key="5">
    <source>
        <dbReference type="ARBA" id="ARBA00022630"/>
    </source>
</evidence>
<evidence type="ECO:0000259" key="16">
    <source>
        <dbReference type="Pfam" id="PF01756"/>
    </source>
</evidence>
<dbReference type="FunFam" id="1.20.140.10:FF:000013">
    <property type="entry name" value="Acyl-coenzyme A oxidase"/>
    <property type="match status" value="1"/>
</dbReference>
<dbReference type="FunFam" id="1.10.540.10:FF:000006">
    <property type="entry name" value="Acyl-coenzyme A oxidase"/>
    <property type="match status" value="1"/>
</dbReference>
<dbReference type="GO" id="GO:0071949">
    <property type="term" value="F:FAD binding"/>
    <property type="evidence" value="ECO:0007669"/>
    <property type="project" value="InterPro"/>
</dbReference>
<keyword evidence="10" id="KW-0560">Oxidoreductase</keyword>
<sequence length="671" mass="76121">MSRYIREGDNPDLTEERRKASFDTEAMAELFWGARNLMRRREIANYVEQHREFDDPQPTAFMTREELIENATRKAVLTMEHAEKAIDITRDEESHYFNALTMGIDGNPFGLHLVMAIPTIMNNADEGQQDEWLPKALNREFIATYAQTEMGHGTNLKKLETTATYDPKTQEFILHSPTITSTKWWPGNLGKSSNYSVVMAQLYSQGKCYGAHPFFVQLRDLRTHKPLPGITVGDIGPKFGINTNDNGFLRFDQVRIPRRSMFMKHAKILPDGTYVPPSHSKLNYSAMVYVRAAVVSLMASHLLACSTIAVRYSCIRRQGEITPGTGEVKVLDYQTQQYRIFPQIARGVAFRLSGNYIIQLYRQTMTDIKNGDISAVPDLHAISCGLKAVTSYQGALGLEQCRMACGGHGYLQASGFPLQYTVAIGACTYEGENMVMLLQTARHLIKMAKAIRSGRPPKPNKVIDYLFKKGPTKCLIDQTYDPNYQSVLEAFEHLSRRVTLEVYDRLVQLQQQGRSYELAWNECAVDLCKATRAHVRTFLAKTFVEEVNKIADISLKSVFQDLLQLYLFYEVTECAAGLLEDGFMSGQQLTYAKKNVYDALAKIRPNAAAIVDSFDISDRELQSVLGRRDGNVYENLLKWAQMSPLNKHDVLPFHHKYLGKMMDEARQKSKL</sequence>
<protein>
    <recommendedName>
        <fullName evidence="13">Acyl-coenzyme A oxidase</fullName>
    </recommendedName>
</protein>
<keyword evidence="9" id="KW-0067">ATP-binding</keyword>
<evidence type="ECO:0000256" key="12">
    <source>
        <dbReference type="ARBA" id="ARBA00023140"/>
    </source>
</evidence>
<dbReference type="GO" id="GO:0005504">
    <property type="term" value="F:fatty acid binding"/>
    <property type="evidence" value="ECO:0007669"/>
    <property type="project" value="TreeGrafter"/>
</dbReference>
<dbReference type="InterPro" id="IPR037069">
    <property type="entry name" value="AcylCoA_DH/ox_N_sf"/>
</dbReference>